<comment type="similarity">
    <text evidence="2 6">Belongs to the SURF1 family.</text>
</comment>
<evidence type="ECO:0000256" key="3">
    <source>
        <dbReference type="ARBA" id="ARBA00022692"/>
    </source>
</evidence>
<evidence type="ECO:0000256" key="5">
    <source>
        <dbReference type="ARBA" id="ARBA00023136"/>
    </source>
</evidence>
<gene>
    <name evidence="8" type="ORF">NGB36_22965</name>
</gene>
<evidence type="ECO:0000256" key="1">
    <source>
        <dbReference type="ARBA" id="ARBA00004370"/>
    </source>
</evidence>
<protein>
    <recommendedName>
        <fullName evidence="6">SURF1-like protein</fullName>
    </recommendedName>
</protein>
<comment type="subcellular location">
    <subcellularLocation>
        <location evidence="6">Cell membrane</location>
        <topology evidence="6">Multi-pass membrane protein</topology>
    </subcellularLocation>
    <subcellularLocation>
        <location evidence="1">Membrane</location>
    </subcellularLocation>
</comment>
<keyword evidence="9" id="KW-1185">Reference proteome</keyword>
<dbReference type="PANTHER" id="PTHR23427:SF2">
    <property type="entry name" value="SURFEIT LOCUS PROTEIN 1"/>
    <property type="match status" value="1"/>
</dbReference>
<accession>A0ABT1Q0D3</accession>
<dbReference type="CDD" id="cd06662">
    <property type="entry name" value="SURF1"/>
    <property type="match status" value="1"/>
</dbReference>
<proteinExistence type="inferred from homology"/>
<evidence type="ECO:0000313" key="8">
    <source>
        <dbReference type="EMBL" id="MCQ4083386.1"/>
    </source>
</evidence>
<feature type="transmembrane region" description="Helical" evidence="6">
    <location>
        <begin position="232"/>
        <end position="249"/>
    </location>
</feature>
<evidence type="ECO:0000256" key="6">
    <source>
        <dbReference type="RuleBase" id="RU363076"/>
    </source>
</evidence>
<dbReference type="RefSeq" id="WP_255922339.1">
    <property type="nucleotide sequence ID" value="NZ_JANFNG010000021.1"/>
</dbReference>
<keyword evidence="5 6" id="KW-0472">Membrane</keyword>
<keyword evidence="4 6" id="KW-1133">Transmembrane helix</keyword>
<evidence type="ECO:0000256" key="7">
    <source>
        <dbReference type="SAM" id="MobiDB-lite"/>
    </source>
</evidence>
<organism evidence="8 9">
    <name type="scientific">Streptomyces humicola</name>
    <dbReference type="NCBI Taxonomy" id="2953240"/>
    <lineage>
        <taxon>Bacteria</taxon>
        <taxon>Bacillati</taxon>
        <taxon>Actinomycetota</taxon>
        <taxon>Actinomycetes</taxon>
        <taxon>Kitasatosporales</taxon>
        <taxon>Streptomycetaceae</taxon>
        <taxon>Streptomyces</taxon>
    </lineage>
</organism>
<keyword evidence="6" id="KW-1003">Cell membrane</keyword>
<reference evidence="8" key="1">
    <citation type="submission" date="2022-06" db="EMBL/GenBank/DDBJ databases">
        <title>Draft genome sequence of Streptomyces sp. RB6PN25 isolated from peat swamp forest in Thailand.</title>
        <authorList>
            <person name="Duangmal K."/>
            <person name="Klaysubun C."/>
        </authorList>
    </citation>
    <scope>NUCLEOTIDE SEQUENCE</scope>
    <source>
        <strain evidence="8">RB6PN25</strain>
    </source>
</reference>
<dbReference type="Proteomes" id="UP001057702">
    <property type="component" value="Unassembled WGS sequence"/>
</dbReference>
<comment type="caution">
    <text evidence="8">The sequence shown here is derived from an EMBL/GenBank/DDBJ whole genome shotgun (WGS) entry which is preliminary data.</text>
</comment>
<dbReference type="PANTHER" id="PTHR23427">
    <property type="entry name" value="SURFEIT LOCUS PROTEIN"/>
    <property type="match status" value="1"/>
</dbReference>
<evidence type="ECO:0000256" key="2">
    <source>
        <dbReference type="ARBA" id="ARBA00007165"/>
    </source>
</evidence>
<dbReference type="InterPro" id="IPR045214">
    <property type="entry name" value="Surf1/Surf4"/>
</dbReference>
<keyword evidence="3 6" id="KW-0812">Transmembrane</keyword>
<comment type="caution">
    <text evidence="6">Lacks conserved residue(s) required for the propagation of feature annotation.</text>
</comment>
<feature type="region of interest" description="Disordered" evidence="7">
    <location>
        <begin position="195"/>
        <end position="220"/>
    </location>
</feature>
<feature type="compositionally biased region" description="Polar residues" evidence="7">
    <location>
        <begin position="197"/>
        <end position="208"/>
    </location>
</feature>
<dbReference type="Pfam" id="PF02104">
    <property type="entry name" value="SURF1"/>
    <property type="match status" value="1"/>
</dbReference>
<name>A0ABT1Q0D3_9ACTN</name>
<dbReference type="PROSITE" id="PS50895">
    <property type="entry name" value="SURF1"/>
    <property type="match status" value="1"/>
</dbReference>
<sequence length="285" mass="30884">MYRFLLSRQWVILTLIALILMPVMVELGIWQMHRHEQENATNAVISASLAAPAVPVEKLTAPGARVPSHDNFRTVTATGHYDTAHQVVVRHRTSADDSTIGYYLVTPLVMTDGRAVLVNRGWIPAPQSGNDAQFPVLPPTPSGQVSITGRIRPDETTASTGIVDRPGLPPHMIMLINSGKLASQLPEQVLGGYVELTGTSPRPTGSQPQPVPAPTPGQSNGGYSPPHLAYAWQWWLFVAMVPVGWAILVRRELKDRRAQRAKATAQPGQGQDEKPSVPAEASLAE</sequence>
<dbReference type="EMBL" id="JANFNG010000021">
    <property type="protein sequence ID" value="MCQ4083386.1"/>
    <property type="molecule type" value="Genomic_DNA"/>
</dbReference>
<evidence type="ECO:0000256" key="4">
    <source>
        <dbReference type="ARBA" id="ARBA00022989"/>
    </source>
</evidence>
<dbReference type="InterPro" id="IPR002994">
    <property type="entry name" value="Surf1/Shy1"/>
</dbReference>
<evidence type="ECO:0000313" key="9">
    <source>
        <dbReference type="Proteomes" id="UP001057702"/>
    </source>
</evidence>
<feature type="region of interest" description="Disordered" evidence="7">
    <location>
        <begin position="258"/>
        <end position="285"/>
    </location>
</feature>